<dbReference type="PRINTS" id="PR00344">
    <property type="entry name" value="BCTRLSENSOR"/>
</dbReference>
<evidence type="ECO:0000259" key="10">
    <source>
        <dbReference type="PROSITE" id="PS50109"/>
    </source>
</evidence>
<dbReference type="InterPro" id="IPR005467">
    <property type="entry name" value="His_kinase_dom"/>
</dbReference>
<evidence type="ECO:0000313" key="11">
    <source>
        <dbReference type="EMBL" id="RED85465.1"/>
    </source>
</evidence>
<evidence type="ECO:0000256" key="1">
    <source>
        <dbReference type="ARBA" id="ARBA00000085"/>
    </source>
</evidence>
<name>A0A3D9KG76_9BACL</name>
<keyword evidence="12" id="KW-1185">Reference proteome</keyword>
<evidence type="ECO:0000256" key="2">
    <source>
        <dbReference type="ARBA" id="ARBA00012438"/>
    </source>
</evidence>
<dbReference type="Gene3D" id="3.30.565.10">
    <property type="entry name" value="Histidine kinase-like ATPase, C-terminal domain"/>
    <property type="match status" value="1"/>
</dbReference>
<keyword evidence="9" id="KW-0812">Transmembrane</keyword>
<dbReference type="SUPFAM" id="SSF47384">
    <property type="entry name" value="Homodimeric domain of signal transducing histidine kinase"/>
    <property type="match status" value="1"/>
</dbReference>
<evidence type="ECO:0000256" key="6">
    <source>
        <dbReference type="ARBA" id="ARBA00022777"/>
    </source>
</evidence>
<evidence type="ECO:0000313" key="12">
    <source>
        <dbReference type="Proteomes" id="UP000256977"/>
    </source>
</evidence>
<dbReference type="Pfam" id="PF02518">
    <property type="entry name" value="HATPase_c"/>
    <property type="match status" value="1"/>
</dbReference>
<dbReference type="PROSITE" id="PS50109">
    <property type="entry name" value="HIS_KIN"/>
    <property type="match status" value="1"/>
</dbReference>
<dbReference type="InterPro" id="IPR003594">
    <property type="entry name" value="HATPase_dom"/>
</dbReference>
<dbReference type="GO" id="GO:0005524">
    <property type="term" value="F:ATP binding"/>
    <property type="evidence" value="ECO:0007669"/>
    <property type="project" value="UniProtKB-KW"/>
</dbReference>
<reference evidence="11 12" key="1">
    <citation type="submission" date="2018-07" db="EMBL/GenBank/DDBJ databases">
        <title>Genomic Encyclopedia of Type Strains, Phase III (KMG-III): the genomes of soil and plant-associated and newly described type strains.</title>
        <authorList>
            <person name="Whitman W."/>
        </authorList>
    </citation>
    <scope>NUCLEOTIDE SEQUENCE [LARGE SCALE GENOMIC DNA]</scope>
    <source>
        <strain evidence="11 12">CECT 7287</strain>
    </source>
</reference>
<dbReference type="InterPro" id="IPR050736">
    <property type="entry name" value="Sensor_HK_Regulatory"/>
</dbReference>
<dbReference type="AlphaFoldDB" id="A0A3D9KG76"/>
<dbReference type="Pfam" id="PF00512">
    <property type="entry name" value="HisKA"/>
    <property type="match status" value="1"/>
</dbReference>
<gene>
    <name evidence="11" type="ORF">DFP98_104170</name>
</gene>
<dbReference type="Gene3D" id="1.10.287.130">
    <property type="match status" value="1"/>
</dbReference>
<evidence type="ECO:0000256" key="4">
    <source>
        <dbReference type="ARBA" id="ARBA00022679"/>
    </source>
</evidence>
<dbReference type="SMART" id="SM00387">
    <property type="entry name" value="HATPase_c"/>
    <property type="match status" value="1"/>
</dbReference>
<evidence type="ECO:0000256" key="9">
    <source>
        <dbReference type="SAM" id="Phobius"/>
    </source>
</evidence>
<dbReference type="CDD" id="cd00075">
    <property type="entry name" value="HATPase"/>
    <property type="match status" value="1"/>
</dbReference>
<keyword evidence="7" id="KW-0067">ATP-binding</keyword>
<dbReference type="EMBL" id="QRDZ01000004">
    <property type="protein sequence ID" value="RED85465.1"/>
    <property type="molecule type" value="Genomic_DNA"/>
</dbReference>
<dbReference type="InterPro" id="IPR036890">
    <property type="entry name" value="HATPase_C_sf"/>
</dbReference>
<dbReference type="Proteomes" id="UP000256977">
    <property type="component" value="Unassembled WGS sequence"/>
</dbReference>
<evidence type="ECO:0000256" key="8">
    <source>
        <dbReference type="ARBA" id="ARBA00023012"/>
    </source>
</evidence>
<dbReference type="EC" id="2.7.13.3" evidence="2"/>
<accession>A0A3D9KG76</accession>
<keyword evidence="6 11" id="KW-0418">Kinase</keyword>
<protein>
    <recommendedName>
        <fullName evidence="2">histidine kinase</fullName>
        <ecNumber evidence="2">2.7.13.3</ecNumber>
    </recommendedName>
</protein>
<dbReference type="PANTHER" id="PTHR43711">
    <property type="entry name" value="TWO-COMPONENT HISTIDINE KINASE"/>
    <property type="match status" value="1"/>
</dbReference>
<dbReference type="RefSeq" id="WP_116059886.1">
    <property type="nucleotide sequence ID" value="NZ_QRDZ01000004.1"/>
</dbReference>
<evidence type="ECO:0000256" key="5">
    <source>
        <dbReference type="ARBA" id="ARBA00022741"/>
    </source>
</evidence>
<keyword evidence="4" id="KW-0808">Transferase</keyword>
<feature type="transmembrane region" description="Helical" evidence="9">
    <location>
        <begin position="36"/>
        <end position="56"/>
    </location>
</feature>
<organism evidence="11 12">
    <name type="scientific">Cohnella phaseoli</name>
    <dbReference type="NCBI Taxonomy" id="456490"/>
    <lineage>
        <taxon>Bacteria</taxon>
        <taxon>Bacillati</taxon>
        <taxon>Bacillota</taxon>
        <taxon>Bacilli</taxon>
        <taxon>Bacillales</taxon>
        <taxon>Paenibacillaceae</taxon>
        <taxon>Cohnella</taxon>
    </lineage>
</organism>
<dbReference type="InterPro" id="IPR004358">
    <property type="entry name" value="Sig_transdc_His_kin-like_C"/>
</dbReference>
<keyword evidence="9" id="KW-1133">Transmembrane helix</keyword>
<dbReference type="CDD" id="cd00082">
    <property type="entry name" value="HisKA"/>
    <property type="match status" value="1"/>
</dbReference>
<comment type="catalytic activity">
    <reaction evidence="1">
        <text>ATP + protein L-histidine = ADP + protein N-phospho-L-histidine.</text>
        <dbReference type="EC" id="2.7.13.3"/>
    </reaction>
</comment>
<dbReference type="OrthoDB" id="9773956at2"/>
<feature type="domain" description="Histidine kinase" evidence="10">
    <location>
        <begin position="127"/>
        <end position="341"/>
    </location>
</feature>
<dbReference type="PANTHER" id="PTHR43711:SF26">
    <property type="entry name" value="SENSOR HISTIDINE KINASE RCSC"/>
    <property type="match status" value="1"/>
</dbReference>
<keyword evidence="5" id="KW-0547">Nucleotide-binding</keyword>
<sequence length="349" mass="38351">MKDSFTRIITIYSAIYALACGAFFAVLIRSGASKEMVWAAAAFVLTTAIIFAGYLLSLRSGMIAILDKLSLTVQSLIDGQDREYFPVFEDSLLSKLQGQVLKLSGILRTQKLRYKEEGEEMKSLITDITHQLRTPLANLNMYNGMLANEGLPPDKRTEFARIACDQTEKLTWLMDSLVKLSRLESGMIEVRAERRSLMDTVLAAIKTFYPAAEEKGLEISFEGGVPVPLLHDAKWTGEAIGNVLDNAIKYTPAGGKIKVTIERYEMFARIDIADNGLGIPEAELAKVFQRFFRGASSSDTQGVGVGLYLARKIVTEQGGYMKVSSEPGGGSVFSLFLPVDTATNEKSVE</sequence>
<feature type="transmembrane region" description="Helical" evidence="9">
    <location>
        <begin position="9"/>
        <end position="30"/>
    </location>
</feature>
<keyword evidence="8" id="KW-0902">Two-component regulatory system</keyword>
<proteinExistence type="predicted"/>
<dbReference type="InterPro" id="IPR036097">
    <property type="entry name" value="HisK_dim/P_sf"/>
</dbReference>
<evidence type="ECO:0000256" key="3">
    <source>
        <dbReference type="ARBA" id="ARBA00022553"/>
    </source>
</evidence>
<dbReference type="SUPFAM" id="SSF55874">
    <property type="entry name" value="ATPase domain of HSP90 chaperone/DNA topoisomerase II/histidine kinase"/>
    <property type="match status" value="1"/>
</dbReference>
<keyword evidence="9" id="KW-0472">Membrane</keyword>
<evidence type="ECO:0000256" key="7">
    <source>
        <dbReference type="ARBA" id="ARBA00022840"/>
    </source>
</evidence>
<dbReference type="InterPro" id="IPR003661">
    <property type="entry name" value="HisK_dim/P_dom"/>
</dbReference>
<dbReference type="SMART" id="SM00388">
    <property type="entry name" value="HisKA"/>
    <property type="match status" value="1"/>
</dbReference>
<dbReference type="GO" id="GO:0000155">
    <property type="term" value="F:phosphorelay sensor kinase activity"/>
    <property type="evidence" value="ECO:0007669"/>
    <property type="project" value="InterPro"/>
</dbReference>
<keyword evidence="3" id="KW-0597">Phosphoprotein</keyword>
<comment type="caution">
    <text evidence="11">The sequence shown here is derived from an EMBL/GenBank/DDBJ whole genome shotgun (WGS) entry which is preliminary data.</text>
</comment>